<evidence type="ECO:0000313" key="1">
    <source>
        <dbReference type="EMBL" id="KAJ2773194.1"/>
    </source>
</evidence>
<protein>
    <submittedName>
        <fullName evidence="1">Uncharacterized protein</fullName>
    </submittedName>
</protein>
<keyword evidence="2" id="KW-1185">Reference proteome</keyword>
<proteinExistence type="predicted"/>
<dbReference type="Proteomes" id="UP001140066">
    <property type="component" value="Unassembled WGS sequence"/>
</dbReference>
<feature type="non-terminal residue" evidence="1">
    <location>
        <position position="129"/>
    </location>
</feature>
<sequence length="129" mass="14297">MNQVFKIVEVGTRRYRVRTPLGGLDDTQLKSGNAAVVRQQMTVPQQLHKLLTGSSISRIQEETKAQIRVSHGDTIELEGSVGEVAAAKKRIQKVIDEGTQTIPYTHFISLPIGDSDVQRRVGVFQSEVK</sequence>
<reference evidence="1" key="1">
    <citation type="submission" date="2022-07" db="EMBL/GenBank/DDBJ databases">
        <title>Phylogenomic reconstructions and comparative analyses of Kickxellomycotina fungi.</title>
        <authorList>
            <person name="Reynolds N.K."/>
            <person name="Stajich J.E."/>
            <person name="Barry K."/>
            <person name="Grigoriev I.V."/>
            <person name="Crous P."/>
            <person name="Smith M.E."/>
        </authorList>
    </citation>
    <scope>NUCLEOTIDE SEQUENCE</scope>
    <source>
        <strain evidence="1">BCRC 34191</strain>
    </source>
</reference>
<name>A0ACC1K4E2_9FUNG</name>
<organism evidence="1 2">
    <name type="scientific">Coemansia linderi</name>
    <dbReference type="NCBI Taxonomy" id="2663919"/>
    <lineage>
        <taxon>Eukaryota</taxon>
        <taxon>Fungi</taxon>
        <taxon>Fungi incertae sedis</taxon>
        <taxon>Zoopagomycota</taxon>
        <taxon>Kickxellomycotina</taxon>
        <taxon>Kickxellomycetes</taxon>
        <taxon>Kickxellales</taxon>
        <taxon>Kickxellaceae</taxon>
        <taxon>Coemansia</taxon>
    </lineage>
</organism>
<gene>
    <name evidence="1" type="ORF">GGI18_004755</name>
</gene>
<accession>A0ACC1K4E2</accession>
<comment type="caution">
    <text evidence="1">The sequence shown here is derived from an EMBL/GenBank/DDBJ whole genome shotgun (WGS) entry which is preliminary data.</text>
</comment>
<evidence type="ECO:0000313" key="2">
    <source>
        <dbReference type="Proteomes" id="UP001140066"/>
    </source>
</evidence>
<dbReference type="EMBL" id="JANBUK010002333">
    <property type="protein sequence ID" value="KAJ2773194.1"/>
    <property type="molecule type" value="Genomic_DNA"/>
</dbReference>